<gene>
    <name evidence="3" type="ORF">SAMN02910406_02129</name>
</gene>
<evidence type="ECO:0000313" key="4">
    <source>
        <dbReference type="Proteomes" id="UP000182192"/>
    </source>
</evidence>
<dbReference type="EMBL" id="FOKQ01000017">
    <property type="protein sequence ID" value="SFC65976.1"/>
    <property type="molecule type" value="Genomic_DNA"/>
</dbReference>
<dbReference type="OrthoDB" id="9763513at2"/>
<dbReference type="AlphaFoldDB" id="A0A1I1KYT7"/>
<evidence type="ECO:0000313" key="3">
    <source>
        <dbReference type="EMBL" id="SFC65976.1"/>
    </source>
</evidence>
<dbReference type="Pfam" id="PF03432">
    <property type="entry name" value="Relaxase"/>
    <property type="match status" value="1"/>
</dbReference>
<organism evidence="3 4">
    <name type="scientific">Ruminococcus albus</name>
    <dbReference type="NCBI Taxonomy" id="1264"/>
    <lineage>
        <taxon>Bacteria</taxon>
        <taxon>Bacillati</taxon>
        <taxon>Bacillota</taxon>
        <taxon>Clostridia</taxon>
        <taxon>Eubacteriales</taxon>
        <taxon>Oscillospiraceae</taxon>
        <taxon>Ruminococcus</taxon>
    </lineage>
</organism>
<evidence type="ECO:0000259" key="2">
    <source>
        <dbReference type="Pfam" id="PF03432"/>
    </source>
</evidence>
<sequence>MATTKIFPIKVSVSDALAYIANPEKTDNGRLIFTSGCSYNPRQASRDFEAIRAKGTGLNTVLAQHFTMSFKPGEIIPERALEIGKELCQKYLKGEYQYYLAVHTDKDHIHVHCIFNNVSMWNGRTFETNENRRFTEKDRSYHKLRTLADEVCKRHHLSVITRSEQTKGMSHWEWDMNRQGLSWKAKLKYTIDQVVKASEDFDDFLRKCAEYGVLVEYNPDHKIDLKFMLAEQKEHNPRAKMTRARTLGWFYETRQIKDRIAQYHGVMIYTPRTKVRVLTKKPPNKFVQDAIDRGNMKLASIAKNVIAEYGVEPEQIPTAALSEYANSRQLLSDLNNMNTEIDDLKFKLKVLRKYRKLKVYAEEVKKLSGSAARKYRQNNSDELSEYGQIRSKVLELYPSGHIPTVENLEQKINALIQERSEKDLQFREADKRARDLADAQRTIEEFLRQERNEQQQDRKRKKNGDLE</sequence>
<dbReference type="Proteomes" id="UP000182192">
    <property type="component" value="Unassembled WGS sequence"/>
</dbReference>
<name>A0A1I1KYT7_RUMAL</name>
<dbReference type="InterPro" id="IPR005094">
    <property type="entry name" value="Endonuclease_MobA/VirD2"/>
</dbReference>
<evidence type="ECO:0000256" key="1">
    <source>
        <dbReference type="SAM" id="MobiDB-lite"/>
    </source>
</evidence>
<feature type="region of interest" description="Disordered" evidence="1">
    <location>
        <begin position="446"/>
        <end position="467"/>
    </location>
</feature>
<proteinExistence type="predicted"/>
<feature type="domain" description="MobA/VirD2-like nuclease" evidence="2">
    <location>
        <begin position="19"/>
        <end position="157"/>
    </location>
</feature>
<reference evidence="3 4" key="1">
    <citation type="submission" date="2016-10" db="EMBL/GenBank/DDBJ databases">
        <authorList>
            <person name="de Groot N.N."/>
        </authorList>
    </citation>
    <scope>NUCLEOTIDE SEQUENCE [LARGE SCALE GENOMIC DNA]</scope>
    <source>
        <strain evidence="3 4">AR67</strain>
    </source>
</reference>
<dbReference type="RefSeq" id="WP_074961673.1">
    <property type="nucleotide sequence ID" value="NZ_FOKQ01000017.1"/>
</dbReference>
<accession>A0A1I1KYT7</accession>
<protein>
    <submittedName>
        <fullName evidence="3">Relaxase/Mobilisation nuclease domain-containing protein</fullName>
    </submittedName>
</protein>